<dbReference type="InterPro" id="IPR036259">
    <property type="entry name" value="MFS_trans_sf"/>
</dbReference>
<dbReference type="SMART" id="SM00906">
    <property type="entry name" value="Fungal_trans"/>
    <property type="match status" value="1"/>
</dbReference>
<dbReference type="InterPro" id="IPR011701">
    <property type="entry name" value="MFS"/>
</dbReference>
<feature type="compositionally biased region" description="Low complexity" evidence="6">
    <location>
        <begin position="478"/>
        <end position="504"/>
    </location>
</feature>
<feature type="transmembrane region" description="Helical" evidence="7">
    <location>
        <begin position="105"/>
        <end position="125"/>
    </location>
</feature>
<feature type="transmembrane region" description="Helical" evidence="7">
    <location>
        <begin position="70"/>
        <end position="93"/>
    </location>
</feature>
<keyword evidence="5" id="KW-0539">Nucleus</keyword>
<reference evidence="9 10" key="1">
    <citation type="journal article" date="2024" name="IMA Fungus">
        <title>IMA Genome - F19 : A genome assembly and annotation guide to empower mycologists, including annotated draft genome sequences of Ceratocystis pirilliformis, Diaporthe australafricana, Fusarium ophioides, Paecilomyces lecythidis, and Sporothrix stenoceras.</title>
        <authorList>
            <person name="Aylward J."/>
            <person name="Wilson A.M."/>
            <person name="Visagie C.M."/>
            <person name="Spraker J."/>
            <person name="Barnes I."/>
            <person name="Buitendag C."/>
            <person name="Ceriani C."/>
            <person name="Del Mar Angel L."/>
            <person name="du Plessis D."/>
            <person name="Fuchs T."/>
            <person name="Gasser K."/>
            <person name="Kramer D."/>
            <person name="Li W."/>
            <person name="Munsamy K."/>
            <person name="Piso A."/>
            <person name="Price J.L."/>
            <person name="Sonnekus B."/>
            <person name="Thomas C."/>
            <person name="van der Nest A."/>
            <person name="van Dijk A."/>
            <person name="van Heerden A."/>
            <person name="van Vuuren N."/>
            <person name="Yilmaz N."/>
            <person name="Duong T.A."/>
            <person name="van der Merwe N.A."/>
            <person name="Wingfield M.J."/>
            <person name="Wingfield B.D."/>
        </authorList>
    </citation>
    <scope>NUCLEOTIDE SEQUENCE [LARGE SCALE GENOMIC DNA]</scope>
    <source>
        <strain evidence="9 10">CMW 5346</strain>
    </source>
</reference>
<evidence type="ECO:0000256" key="6">
    <source>
        <dbReference type="SAM" id="MobiDB-lite"/>
    </source>
</evidence>
<evidence type="ECO:0000313" key="9">
    <source>
        <dbReference type="EMBL" id="KAL1889949.1"/>
    </source>
</evidence>
<feature type="region of interest" description="Disordered" evidence="6">
    <location>
        <begin position="467"/>
        <end position="513"/>
    </location>
</feature>
<dbReference type="EMBL" id="JAWCUI010000067">
    <property type="protein sequence ID" value="KAL1889949.1"/>
    <property type="molecule type" value="Genomic_DNA"/>
</dbReference>
<evidence type="ECO:0000256" key="5">
    <source>
        <dbReference type="ARBA" id="ARBA00023242"/>
    </source>
</evidence>
<dbReference type="SUPFAM" id="SSF103473">
    <property type="entry name" value="MFS general substrate transporter"/>
    <property type="match status" value="1"/>
</dbReference>
<evidence type="ECO:0000256" key="1">
    <source>
        <dbReference type="ARBA" id="ARBA00004141"/>
    </source>
</evidence>
<dbReference type="Proteomes" id="UP001583186">
    <property type="component" value="Unassembled WGS sequence"/>
</dbReference>
<dbReference type="Gene3D" id="1.20.1720.10">
    <property type="entry name" value="Multidrug resistance protein D"/>
    <property type="match status" value="1"/>
</dbReference>
<feature type="transmembrane region" description="Helical" evidence="7">
    <location>
        <begin position="227"/>
        <end position="246"/>
    </location>
</feature>
<dbReference type="PANTHER" id="PTHR23502">
    <property type="entry name" value="MAJOR FACILITATOR SUPERFAMILY"/>
    <property type="match status" value="1"/>
</dbReference>
<dbReference type="Pfam" id="PF04082">
    <property type="entry name" value="Fungal_trans"/>
    <property type="match status" value="1"/>
</dbReference>
<keyword evidence="10" id="KW-1185">Reference proteome</keyword>
<evidence type="ECO:0000313" key="10">
    <source>
        <dbReference type="Proteomes" id="UP001583186"/>
    </source>
</evidence>
<dbReference type="InterPro" id="IPR020846">
    <property type="entry name" value="MFS_dom"/>
</dbReference>
<comment type="subcellular location">
    <subcellularLocation>
        <location evidence="1">Membrane</location>
        <topology evidence="1">Multi-pass membrane protein</topology>
    </subcellularLocation>
</comment>
<feature type="transmembrane region" description="Helical" evidence="7">
    <location>
        <begin position="137"/>
        <end position="156"/>
    </location>
</feature>
<sequence>MTNTNQDANAVVDIEKQPSHVVDTTIISSPDTSTPTTEDDTAIESIPGDLQTTSTNGDIYDRFGRGRKRLFVAILSLCAIVSPISSTGSLTAVPSIAADFHTTGSVVNIGNALYITMMGLSAFVWGALSTVTGRRPVVCTSIVSFLAFSIATAVAPNLTAFFIFRMLTGFGGTGLLIAGSGCIGDLYRPTERATALGWFQSGVLIGPAVGPVLGGVLVTYTSSWRDIFWLQSGMAGLAAVLAVFLLPETIHQHAWKDMPRKKERLCSVVVALNPVRMLALFQNLNVVLVALASSSLVWNMYSYLTPIVYVINPRVGLTTPLQAGLLYLAPGSGYLLGTVFGGRWADYTVKKWIRKRGYRLPEDRLRSMVPWMGVGVPALVVMFVQGFCQLMVFPALNSYCLDILPARSAEVIADVMDGRKYKSRGQPPCDACRKRRICCVRLPGTVDCALCQTRQVHCTYKSVPVPKHGRGPSKRRAAVAAAGTARGTTATNTNGTTTAAGSAGMSPSTNSATLTEPTRWITQFLGLSGDQDPFVLRHCTFDADCYKRLDWACLRVSGGNGSSDIPAQFAVVPDTHLDARPAYYPSVDTWNSLMGGPERQKLLNVYAQTIHASFPLLDPQQLDPDTLTSHRDSRSLLLASMCALAAPFARTACTMAHRQALYRYVFEALPIERRHPRLEVIEAALVFIQRHASIHRAPTTPGLWSEVGAVVGMCHELGLHVDPSGWHITAAHRNRRIRLWWATYILATFCSLGLGRPSYIHEGDWCVPMLGKEHFTTSTTSESIGSVHSGGSSGSPNTPGSTAGETLNEIGQTNFIVMAHLATLLARLLQSLYSLASVERLRYAPPAEVHLLFLTFQQQLLQLRAHHIDCRPSMAGAFLDSSGFVRLAYHAVEIALCRATLRHLDASFVYYAGVRQYAREAVESVVTLLRTLQINQMRAYWWNPMSQIHFSLAGSFLFYLLLSSTDEDEIDYWTDTTSSNTDGSTGNCKWGG</sequence>
<dbReference type="PROSITE" id="PS00463">
    <property type="entry name" value="ZN2_CY6_FUNGAL_1"/>
    <property type="match status" value="1"/>
</dbReference>
<name>A0ABR3YPT7_9PEZI</name>
<keyword evidence="4 7" id="KW-0472">Membrane</keyword>
<keyword evidence="3 7" id="KW-1133">Transmembrane helix</keyword>
<feature type="transmembrane region" description="Helical" evidence="7">
    <location>
        <begin position="162"/>
        <end position="183"/>
    </location>
</feature>
<comment type="caution">
    <text evidence="9">The sequence shown here is derived from an EMBL/GenBank/DDBJ whole genome shotgun (WGS) entry which is preliminary data.</text>
</comment>
<feature type="transmembrane region" description="Helical" evidence="7">
    <location>
        <begin position="324"/>
        <end position="347"/>
    </location>
</feature>
<dbReference type="PANTHER" id="PTHR23502:SF64">
    <property type="entry name" value="TRANSPORTER, PUTATIVE (AFU_ORTHOLOGUE AFUA_3G11760)-RELATED"/>
    <property type="match status" value="1"/>
</dbReference>
<keyword evidence="2 7" id="KW-0812">Transmembrane</keyword>
<feature type="transmembrane region" description="Helical" evidence="7">
    <location>
        <begin position="284"/>
        <end position="304"/>
    </location>
</feature>
<feature type="transmembrane region" description="Helical" evidence="7">
    <location>
        <begin position="368"/>
        <end position="392"/>
    </location>
</feature>
<dbReference type="Pfam" id="PF07690">
    <property type="entry name" value="MFS_1"/>
    <property type="match status" value="1"/>
</dbReference>
<proteinExistence type="predicted"/>
<accession>A0ABR3YPT7</accession>
<evidence type="ECO:0000256" key="3">
    <source>
        <dbReference type="ARBA" id="ARBA00022989"/>
    </source>
</evidence>
<dbReference type="PROSITE" id="PS50850">
    <property type="entry name" value="MFS"/>
    <property type="match status" value="1"/>
</dbReference>
<dbReference type="InterPro" id="IPR007219">
    <property type="entry name" value="XnlR_reg_dom"/>
</dbReference>
<protein>
    <recommendedName>
        <fullName evidence="8">Major facilitator superfamily (MFS) profile domain-containing protein</fullName>
    </recommendedName>
</protein>
<feature type="transmembrane region" description="Helical" evidence="7">
    <location>
        <begin position="195"/>
        <end position="221"/>
    </location>
</feature>
<evidence type="ECO:0000256" key="4">
    <source>
        <dbReference type="ARBA" id="ARBA00023136"/>
    </source>
</evidence>
<feature type="compositionally biased region" description="Basic residues" evidence="6">
    <location>
        <begin position="467"/>
        <end position="477"/>
    </location>
</feature>
<evidence type="ECO:0000256" key="7">
    <source>
        <dbReference type="SAM" id="Phobius"/>
    </source>
</evidence>
<feature type="region of interest" description="Disordered" evidence="6">
    <location>
        <begin position="781"/>
        <end position="804"/>
    </location>
</feature>
<evidence type="ECO:0000256" key="2">
    <source>
        <dbReference type="ARBA" id="ARBA00022692"/>
    </source>
</evidence>
<dbReference type="CDD" id="cd00067">
    <property type="entry name" value="GAL4"/>
    <property type="match status" value="1"/>
</dbReference>
<organism evidence="9 10">
    <name type="scientific">Sporothrix stenoceras</name>
    <dbReference type="NCBI Taxonomy" id="5173"/>
    <lineage>
        <taxon>Eukaryota</taxon>
        <taxon>Fungi</taxon>
        <taxon>Dikarya</taxon>
        <taxon>Ascomycota</taxon>
        <taxon>Pezizomycotina</taxon>
        <taxon>Sordariomycetes</taxon>
        <taxon>Sordariomycetidae</taxon>
        <taxon>Ophiostomatales</taxon>
        <taxon>Ophiostomataceae</taxon>
        <taxon>Sporothrix</taxon>
    </lineage>
</organism>
<feature type="domain" description="Major facilitator superfamily (MFS) profile" evidence="8">
    <location>
        <begin position="71"/>
        <end position="519"/>
    </location>
</feature>
<evidence type="ECO:0000259" key="8">
    <source>
        <dbReference type="PROSITE" id="PS50850"/>
    </source>
</evidence>
<dbReference type="CDD" id="cd12148">
    <property type="entry name" value="fungal_TF_MHR"/>
    <property type="match status" value="1"/>
</dbReference>
<gene>
    <name evidence="9" type="ORF">Sste5346_008527</name>
</gene>
<dbReference type="InterPro" id="IPR001138">
    <property type="entry name" value="Zn2Cys6_DnaBD"/>
</dbReference>